<comment type="subcellular location">
    <subcellularLocation>
        <location evidence="1">Membrane</location>
        <topology evidence="1">Single-pass membrane protein</topology>
    </subcellularLocation>
</comment>
<dbReference type="PANTHER" id="PTHR21461:SF69">
    <property type="entry name" value="GLYCOSYLTRANSFERASE FAMILY 92 PROTEIN"/>
    <property type="match status" value="1"/>
</dbReference>
<accession>A0A0N4UA11</accession>
<dbReference type="WBParaSite" id="DME_0000395701-mRNA-1">
    <property type="protein sequence ID" value="DME_0000395701-mRNA-1"/>
    <property type="gene ID" value="DME_0000395701"/>
</dbReference>
<keyword evidence="3 8" id="KW-0328">Glycosyltransferase</keyword>
<evidence type="ECO:0000256" key="1">
    <source>
        <dbReference type="ARBA" id="ARBA00004167"/>
    </source>
</evidence>
<evidence type="ECO:0000256" key="4">
    <source>
        <dbReference type="ARBA" id="ARBA00022679"/>
    </source>
</evidence>
<comment type="similarity">
    <text evidence="2 8">Belongs to the glycosyltransferase 92 family.</text>
</comment>
<reference evidence="9 11" key="2">
    <citation type="submission" date="2018-11" db="EMBL/GenBank/DDBJ databases">
        <authorList>
            <consortium name="Pathogen Informatics"/>
        </authorList>
    </citation>
    <scope>NUCLEOTIDE SEQUENCE [LARGE SCALE GENOMIC DNA]</scope>
</reference>
<evidence type="ECO:0000313" key="12">
    <source>
        <dbReference type="WBParaSite" id="DME_0000395701-mRNA-1"/>
    </source>
</evidence>
<keyword evidence="7" id="KW-0472">Membrane</keyword>
<dbReference type="GO" id="GO:0016757">
    <property type="term" value="F:glycosyltransferase activity"/>
    <property type="evidence" value="ECO:0007669"/>
    <property type="project" value="UniProtKB-UniRule"/>
</dbReference>
<keyword evidence="11" id="KW-1185">Reference proteome</keyword>
<gene>
    <name evidence="9" type="ORF">DME_LOCUS7962</name>
</gene>
<dbReference type="AlphaFoldDB" id="A0A0N4UA11"/>
<dbReference type="OrthoDB" id="2017643at2759"/>
<organism evidence="10 12">
    <name type="scientific">Dracunculus medinensis</name>
    <name type="common">Guinea worm</name>
    <dbReference type="NCBI Taxonomy" id="318479"/>
    <lineage>
        <taxon>Eukaryota</taxon>
        <taxon>Metazoa</taxon>
        <taxon>Ecdysozoa</taxon>
        <taxon>Nematoda</taxon>
        <taxon>Chromadorea</taxon>
        <taxon>Rhabditida</taxon>
        <taxon>Spirurina</taxon>
        <taxon>Dracunculoidea</taxon>
        <taxon>Dracunculidae</taxon>
        <taxon>Dracunculus</taxon>
    </lineage>
</organism>
<protein>
    <recommendedName>
        <fullName evidence="8">Glycosyltransferase family 92 protein</fullName>
        <ecNumber evidence="8">2.4.1.-</ecNumber>
    </recommendedName>
</protein>
<evidence type="ECO:0000256" key="6">
    <source>
        <dbReference type="ARBA" id="ARBA00022989"/>
    </source>
</evidence>
<evidence type="ECO:0000313" key="10">
    <source>
        <dbReference type="Proteomes" id="UP000038040"/>
    </source>
</evidence>
<evidence type="ECO:0000256" key="7">
    <source>
        <dbReference type="ARBA" id="ARBA00023136"/>
    </source>
</evidence>
<dbReference type="InterPro" id="IPR008166">
    <property type="entry name" value="Glyco_transf_92"/>
</dbReference>
<dbReference type="PANTHER" id="PTHR21461">
    <property type="entry name" value="GLYCOSYLTRANSFERASE FAMILY 92 PROTEIN"/>
    <property type="match status" value="1"/>
</dbReference>
<evidence type="ECO:0000313" key="9">
    <source>
        <dbReference type="EMBL" id="VDN57989.1"/>
    </source>
</evidence>
<evidence type="ECO:0000256" key="5">
    <source>
        <dbReference type="ARBA" id="ARBA00022692"/>
    </source>
</evidence>
<dbReference type="EC" id="2.4.1.-" evidence="8"/>
<dbReference type="Proteomes" id="UP000274756">
    <property type="component" value="Unassembled WGS sequence"/>
</dbReference>
<keyword evidence="4 8" id="KW-0808">Transferase</keyword>
<evidence type="ECO:0000256" key="8">
    <source>
        <dbReference type="RuleBase" id="RU366017"/>
    </source>
</evidence>
<name>A0A0N4UA11_DRAME</name>
<dbReference type="GO" id="GO:0016020">
    <property type="term" value="C:membrane"/>
    <property type="evidence" value="ECO:0007669"/>
    <property type="project" value="UniProtKB-SubCell"/>
</dbReference>
<keyword evidence="5" id="KW-0812">Transmembrane</keyword>
<sequence length="488" mass="57911">MARLLICSVWNSRSRLSLFSLLLALLNILVLLVDDLPQLNTVETFRDDIDYVLETFQYMNDLQYGKAAVRSVFEKARDVREFWRCYLSWPKNFVEQGWIKNDDYFLFSATYDRRSNSLYPSNHAIQVIINSYFHISIFSVEVYCNIYNMKNGKYIVVKGVVREIWQRAWDPRDYFYIPNLLTCPLPNRFSNNNHLAVSITVTLCNSNSKAILSLLFVTFKGMDFLDDISQKLIEWIEMQFLLGADTITVYTYYIHPKVQKVLDYYSTKRFLTVVPLDLPGNSPNQNYIRSKFIWRNRQQKRRHELIPYNDCLYRHINTHKYILILDIDEVIVPLKHMDWESFIREVERNNTKHDITSISIRNVFKFPLKQSNTSYPEYMYLLRNQRRSETISKPGDYGKSFVSTKSVATVFNHFALHRLYQNVSKTIYIKEEIALKLHYKNECPIESRMECSQLKTITINDTSLDRFADKLIESVENTLNDLNLWKKI</sequence>
<dbReference type="GO" id="GO:0005737">
    <property type="term" value="C:cytoplasm"/>
    <property type="evidence" value="ECO:0007669"/>
    <property type="project" value="TreeGrafter"/>
</dbReference>
<dbReference type="Proteomes" id="UP000038040">
    <property type="component" value="Unplaced"/>
</dbReference>
<evidence type="ECO:0000256" key="2">
    <source>
        <dbReference type="ARBA" id="ARBA00007647"/>
    </source>
</evidence>
<keyword evidence="6" id="KW-1133">Transmembrane helix</keyword>
<dbReference type="EMBL" id="UYYG01001164">
    <property type="protein sequence ID" value="VDN57989.1"/>
    <property type="molecule type" value="Genomic_DNA"/>
</dbReference>
<proteinExistence type="inferred from homology"/>
<reference evidence="12" key="1">
    <citation type="submission" date="2017-02" db="UniProtKB">
        <authorList>
            <consortium name="WormBaseParasite"/>
        </authorList>
    </citation>
    <scope>IDENTIFICATION</scope>
</reference>
<evidence type="ECO:0000256" key="3">
    <source>
        <dbReference type="ARBA" id="ARBA00022676"/>
    </source>
</evidence>
<dbReference type="Pfam" id="PF01697">
    <property type="entry name" value="Glyco_transf_92"/>
    <property type="match status" value="1"/>
</dbReference>
<evidence type="ECO:0000313" key="11">
    <source>
        <dbReference type="Proteomes" id="UP000274756"/>
    </source>
</evidence>